<dbReference type="PANTHER" id="PTHR48051:SF1">
    <property type="entry name" value="RAS SUPPRESSOR PROTEIN 1"/>
    <property type="match status" value="1"/>
</dbReference>
<dbReference type="PANTHER" id="PTHR48051">
    <property type="match status" value="1"/>
</dbReference>
<dbReference type="EMBL" id="CP039340">
    <property type="protein sequence ID" value="QCX50950.1"/>
    <property type="molecule type" value="Genomic_DNA"/>
</dbReference>
<sequence>MREAPARQPRSRGVFDRILHPRRSRASAQAAETPFASPIHPRISATPPGAVPGSPLNARHGRAPARSAPTSPFRMPGGQTPGRSPRPAAGPSLAATPHQIEHELNTWQYQMESALGSFSQVSRLNYAHTPTQALSEAVARLRQATTLGSNDTSHSLSFRNAPIRYLPDAVTQLTHLQRIFLEDCDLRTLPAQLGNLNQLQELSLLYHPNLRYLPDSLNNLSALRTLELRETGITELPQINRLSQLKTLSIEDTRLAAIPSEISALRNLKSMTVARTNIREVPSTIGNLMHLKKLTLSRNPHLQAVPASIGNLSSLQELSLNGCRQLQALPDTIGNLRHLDKLYLHDCSQLQTLPESIANLMPHLRRLDLKGCTNLQRLPDCLLNPPRHLHLTLPTHLRQAGSSRGTPASQGNTPTASPPRGASPMRLHQPVANPAANLPAGLPHRASAPSAQELRARLAPLERQGGNAERVAQWLNNRITNAYQPSEAYRPPALNERVKELVDAVTAGGPGAAALHRAIAEQLRSNPHSSLDQIERAHLEHRRQTEPLNWADFIALATQQVRRNSPFNPASALQGWPALREYARTQDPLVKLLMADFKRLEDELTDGMFQSQADLRASSERTRVLADHLKHVNDNRLPAEYARIANEWVNGRPSSSAMQEALHNLMDALPRGEYKRLETAATALPTKLQDALSPLMSHKPGRELVQAIGEQAASVEVPKNLSSQLDGLATQIDHGIQQITKMMRADKKSTAEQKATGFAMALPRMVEPLWEGTLKKAQALDVADNAAAEEARRMREAAQRERANRNLANFG</sequence>
<protein>
    <recommendedName>
        <fullName evidence="4">Disease resistance R13L4/SHOC-2-like LRR domain-containing protein</fullName>
    </recommendedName>
</protein>
<evidence type="ECO:0000256" key="2">
    <source>
        <dbReference type="ARBA" id="ARBA00022737"/>
    </source>
</evidence>
<dbReference type="GO" id="GO:0005737">
    <property type="term" value="C:cytoplasm"/>
    <property type="evidence" value="ECO:0007669"/>
    <property type="project" value="TreeGrafter"/>
</dbReference>
<keyword evidence="5" id="KW-0614">Plasmid</keyword>
<keyword evidence="1" id="KW-0433">Leucine-rich repeat</keyword>
<accession>A0AA92EH86</accession>
<dbReference type="Proteomes" id="UP000310553">
    <property type="component" value="Plasmid pUW386"/>
</dbReference>
<geneLocation type="plasmid" evidence="6">
    <name>puw386</name>
</geneLocation>
<dbReference type="InterPro" id="IPR055414">
    <property type="entry name" value="LRR_R13L4/SHOC2-like"/>
</dbReference>
<dbReference type="SUPFAM" id="SSF52058">
    <property type="entry name" value="L domain-like"/>
    <property type="match status" value="1"/>
</dbReference>
<feature type="region of interest" description="Disordered" evidence="3">
    <location>
        <begin position="1"/>
        <end position="93"/>
    </location>
</feature>
<evidence type="ECO:0000256" key="1">
    <source>
        <dbReference type="ARBA" id="ARBA00022614"/>
    </source>
</evidence>
<keyword evidence="2" id="KW-0677">Repeat</keyword>
<dbReference type="InterPro" id="IPR032675">
    <property type="entry name" value="LRR_dom_sf"/>
</dbReference>
<feature type="domain" description="Disease resistance R13L4/SHOC-2-like LRR" evidence="4">
    <location>
        <begin position="236"/>
        <end position="321"/>
    </location>
</feature>
<dbReference type="InterPro" id="IPR003591">
    <property type="entry name" value="Leu-rich_rpt_typical-subtyp"/>
</dbReference>
<evidence type="ECO:0000259" key="4">
    <source>
        <dbReference type="Pfam" id="PF23598"/>
    </source>
</evidence>
<feature type="region of interest" description="Disordered" evidence="3">
    <location>
        <begin position="397"/>
        <end position="428"/>
    </location>
</feature>
<evidence type="ECO:0000256" key="3">
    <source>
        <dbReference type="SAM" id="MobiDB-lite"/>
    </source>
</evidence>
<evidence type="ECO:0000313" key="6">
    <source>
        <dbReference type="Proteomes" id="UP000310553"/>
    </source>
</evidence>
<dbReference type="Gene3D" id="3.80.10.10">
    <property type="entry name" value="Ribonuclease Inhibitor"/>
    <property type="match status" value="1"/>
</dbReference>
<organism evidence="5 6">
    <name type="scientific">Ralstonia solanacearum</name>
    <name type="common">Pseudomonas solanacearum</name>
    <dbReference type="NCBI Taxonomy" id="305"/>
    <lineage>
        <taxon>Bacteria</taxon>
        <taxon>Pseudomonadati</taxon>
        <taxon>Pseudomonadota</taxon>
        <taxon>Betaproteobacteria</taxon>
        <taxon>Burkholderiales</taxon>
        <taxon>Burkholderiaceae</taxon>
        <taxon>Ralstonia</taxon>
        <taxon>Ralstonia solanacearum species complex</taxon>
    </lineage>
</organism>
<dbReference type="Pfam" id="PF23598">
    <property type="entry name" value="LRR_14"/>
    <property type="match status" value="1"/>
</dbReference>
<name>A0AA92EH86_RALSL</name>
<dbReference type="SMART" id="SM00369">
    <property type="entry name" value="LRR_TYP"/>
    <property type="match status" value="5"/>
</dbReference>
<dbReference type="InterPro" id="IPR050216">
    <property type="entry name" value="LRR_domain-containing"/>
</dbReference>
<dbReference type="AlphaFoldDB" id="A0AA92EH86"/>
<gene>
    <name evidence="5" type="ORF">E7Z57_17605</name>
</gene>
<proteinExistence type="predicted"/>
<feature type="compositionally biased region" description="Polar residues" evidence="3">
    <location>
        <begin position="400"/>
        <end position="415"/>
    </location>
</feature>
<reference evidence="5 6" key="1">
    <citation type="submission" date="2019-04" db="EMBL/GenBank/DDBJ databases">
        <title>Complete Genome of UW386 and Higher Quality Genome of UW700.</title>
        <authorList>
            <person name="Jacobs J."/>
            <person name="Perez A."/>
            <person name="Steidl O."/>
            <person name="Allen C."/>
        </authorList>
    </citation>
    <scope>NUCLEOTIDE SEQUENCE [LARGE SCALE GENOMIC DNA]</scope>
    <source>
        <strain evidence="5 6">UW386</strain>
        <plasmid evidence="6">puw386</plasmid>
    </source>
</reference>
<evidence type="ECO:0000313" key="5">
    <source>
        <dbReference type="EMBL" id="QCX50950.1"/>
    </source>
</evidence>